<evidence type="ECO:0000256" key="3">
    <source>
        <dbReference type="ARBA" id="ARBA00022603"/>
    </source>
</evidence>
<evidence type="ECO:0000256" key="5">
    <source>
        <dbReference type="ARBA" id="ARBA00022691"/>
    </source>
</evidence>
<dbReference type="PIRSF" id="PIRSF028774">
    <property type="entry name" value="UCP028774"/>
    <property type="match status" value="1"/>
</dbReference>
<proteinExistence type="inferred from homology"/>
<accession>A0A432ZHE1</accession>
<dbReference type="PANTHER" id="PTHR37524">
    <property type="entry name" value="RIBOSOMAL RNA LARGE SUBUNIT METHYLTRANSFERASE M"/>
    <property type="match status" value="1"/>
</dbReference>
<keyword evidence="4 6" id="KW-0808">Transferase</keyword>
<feature type="domain" description="Ribosomal RNA methyltransferase FtsJ" evidence="9">
    <location>
        <begin position="192"/>
        <end position="286"/>
    </location>
</feature>
<comment type="catalytic activity">
    <reaction evidence="6">
        <text>cytidine(2498) in 23S rRNA + S-adenosyl-L-methionine = 2'-O-methylcytidine(2498) in 23S rRNA + S-adenosyl-L-homocysteine + H(+)</text>
        <dbReference type="Rhea" id="RHEA:42788"/>
        <dbReference type="Rhea" id="RHEA-COMP:10244"/>
        <dbReference type="Rhea" id="RHEA-COMP:10245"/>
        <dbReference type="ChEBI" id="CHEBI:15378"/>
        <dbReference type="ChEBI" id="CHEBI:57856"/>
        <dbReference type="ChEBI" id="CHEBI:59789"/>
        <dbReference type="ChEBI" id="CHEBI:74495"/>
        <dbReference type="ChEBI" id="CHEBI:82748"/>
        <dbReference type="EC" id="2.1.1.186"/>
    </reaction>
</comment>
<keyword evidence="5 6" id="KW-0949">S-adenosyl-L-methionine</keyword>
<dbReference type="InterPro" id="IPR048646">
    <property type="entry name" value="RlmM_THUMP-like"/>
</dbReference>
<keyword evidence="13" id="KW-1185">Reference proteome</keyword>
<keyword evidence="2 6" id="KW-0698">rRNA processing</keyword>
<sequence length="364" mass="41376">MSGSNTGIILLCRAGFEGDCAAEIQDKTAQLGVFGYCQTQPDQGYVTYHCQLEEADHIARKLELKELVFAREMLVQLGAVKLAGVEDRAKEVIAALKPHQESFGLAGELRVETPDTNEANQLSKFCRKFSVPLRQALRKEELLSHKPLAKRPLLHVLFVNSAHALVGYSYSYNQTPHHGGIVRLRMPKDAPSRSTLKLDEAFQVFVPEHEQEKRIHAGMKAVDLGAAPGGWTYQLVRRGMMVQAVDNGPMAESLMETGQVQHIQEDGFKFRPKRRNINWLVCDMVEKPARVGELMTDWLLDGHCQEAIFNLKLPMRQRYAAVKEYLEQIKDQLQTEGTKPFEIQAKHLYHDREEITVHLRWVPR</sequence>
<evidence type="ECO:0000259" key="9">
    <source>
        <dbReference type="Pfam" id="PF01728"/>
    </source>
</evidence>
<evidence type="ECO:0000313" key="13">
    <source>
        <dbReference type="Proteomes" id="UP000287908"/>
    </source>
</evidence>
<dbReference type="Pfam" id="PF21239">
    <property type="entry name" value="RLMM_N"/>
    <property type="match status" value="1"/>
</dbReference>
<gene>
    <name evidence="6" type="primary">rlmM</name>
    <name evidence="12" type="ORF">CWI81_02115</name>
</gene>
<dbReference type="GO" id="GO:0005737">
    <property type="term" value="C:cytoplasm"/>
    <property type="evidence" value="ECO:0007669"/>
    <property type="project" value="UniProtKB-SubCell"/>
</dbReference>
<protein>
    <recommendedName>
        <fullName evidence="6">Ribosomal RNA large subunit methyltransferase M</fullName>
        <ecNumber evidence="6">2.1.1.186</ecNumber>
    </recommendedName>
    <alternativeName>
        <fullName evidence="6">23S rRNA (cytidine2498-2'-O)-methyltransferase</fullName>
    </alternativeName>
    <alternativeName>
        <fullName evidence="6">23S rRNA 2'-O-ribose methyltransferase RlmM</fullName>
    </alternativeName>
</protein>
<dbReference type="Gene3D" id="3.40.50.150">
    <property type="entry name" value="Vaccinia Virus protein VP39"/>
    <property type="match status" value="1"/>
</dbReference>
<dbReference type="InterPro" id="IPR040739">
    <property type="entry name" value="RlmM_FDX"/>
</dbReference>
<dbReference type="SUPFAM" id="SSF53335">
    <property type="entry name" value="S-adenosyl-L-methionine-dependent methyltransferases"/>
    <property type="match status" value="1"/>
</dbReference>
<feature type="binding site" evidence="6 8">
    <location>
        <position position="283"/>
    </location>
    <ligand>
        <name>S-adenosyl-L-methionine</name>
        <dbReference type="ChEBI" id="CHEBI:59789"/>
    </ligand>
</feature>
<feature type="binding site" evidence="6 8">
    <location>
        <position position="266"/>
    </location>
    <ligand>
        <name>S-adenosyl-L-methionine</name>
        <dbReference type="ChEBI" id="CHEBI:59789"/>
    </ligand>
</feature>
<dbReference type="Pfam" id="PF01728">
    <property type="entry name" value="FtsJ"/>
    <property type="match status" value="1"/>
</dbReference>
<evidence type="ECO:0000256" key="2">
    <source>
        <dbReference type="ARBA" id="ARBA00022552"/>
    </source>
</evidence>
<organism evidence="12 13">
    <name type="scientific">Idiomarina seosinensis</name>
    <dbReference type="NCBI Taxonomy" id="281739"/>
    <lineage>
        <taxon>Bacteria</taxon>
        <taxon>Pseudomonadati</taxon>
        <taxon>Pseudomonadota</taxon>
        <taxon>Gammaproteobacteria</taxon>
        <taxon>Alteromonadales</taxon>
        <taxon>Idiomarinaceae</taxon>
        <taxon>Idiomarina</taxon>
    </lineage>
</organism>
<dbReference type="Gene3D" id="3.30.2300.20">
    <property type="match status" value="1"/>
</dbReference>
<feature type="binding site" evidence="6 8">
    <location>
        <position position="194"/>
    </location>
    <ligand>
        <name>S-adenosyl-L-methionine</name>
        <dbReference type="ChEBI" id="CHEBI:59789"/>
    </ligand>
</feature>
<feature type="binding site" evidence="6 8">
    <location>
        <begin position="227"/>
        <end position="230"/>
    </location>
    <ligand>
        <name>S-adenosyl-L-methionine</name>
        <dbReference type="ChEBI" id="CHEBI:59789"/>
    </ligand>
</feature>
<evidence type="ECO:0000256" key="7">
    <source>
        <dbReference type="PIRSR" id="PIRSR028774-1"/>
    </source>
</evidence>
<feature type="domain" description="RlmM ferredoxin-like" evidence="10">
    <location>
        <begin position="7"/>
        <end position="74"/>
    </location>
</feature>
<evidence type="ECO:0000256" key="6">
    <source>
        <dbReference type="HAMAP-Rule" id="MF_01551"/>
    </source>
</evidence>
<keyword evidence="1 6" id="KW-0963">Cytoplasm</keyword>
<feature type="binding site" evidence="6 8">
    <location>
        <position position="246"/>
    </location>
    <ligand>
        <name>S-adenosyl-L-methionine</name>
        <dbReference type="ChEBI" id="CHEBI:59789"/>
    </ligand>
</feature>
<evidence type="ECO:0000256" key="1">
    <source>
        <dbReference type="ARBA" id="ARBA00022490"/>
    </source>
</evidence>
<dbReference type="NCBIfam" id="NF008734">
    <property type="entry name" value="PRK11760.1"/>
    <property type="match status" value="1"/>
</dbReference>
<keyword evidence="3 6" id="KW-0489">Methyltransferase</keyword>
<comment type="similarity">
    <text evidence="6">Belongs to the class I-like SAM-binding methyltransferase superfamily. RNA methyltransferase RlmE family. RlmM subfamily.</text>
</comment>
<dbReference type="InterPro" id="IPR002877">
    <property type="entry name" value="RNA_MeTrfase_FtsJ_dom"/>
</dbReference>
<comment type="subunit">
    <text evidence="6">Monomer.</text>
</comment>
<feature type="domain" description="Ribosomal RNA large subunit methyltransferase M THUMP-like" evidence="11">
    <location>
        <begin position="87"/>
        <end position="170"/>
    </location>
</feature>
<evidence type="ECO:0000259" key="11">
    <source>
        <dbReference type="Pfam" id="PF21239"/>
    </source>
</evidence>
<dbReference type="Pfam" id="PF18125">
    <property type="entry name" value="RlmM_FDX"/>
    <property type="match status" value="1"/>
</dbReference>
<evidence type="ECO:0000256" key="4">
    <source>
        <dbReference type="ARBA" id="ARBA00022679"/>
    </source>
</evidence>
<dbReference type="GO" id="GO:0008757">
    <property type="term" value="F:S-adenosylmethionine-dependent methyltransferase activity"/>
    <property type="evidence" value="ECO:0007669"/>
    <property type="project" value="UniProtKB-UniRule"/>
</dbReference>
<dbReference type="AlphaFoldDB" id="A0A432ZHE1"/>
<dbReference type="EMBL" id="PIQF01000001">
    <property type="protein sequence ID" value="RUO77304.1"/>
    <property type="molecule type" value="Genomic_DNA"/>
</dbReference>
<dbReference type="PANTHER" id="PTHR37524:SF2">
    <property type="entry name" value="RIBOSOMAL RNA METHYLTRANSFERASE FTSJ DOMAIN-CONTAINING PROTEIN"/>
    <property type="match status" value="1"/>
</dbReference>
<dbReference type="InterPro" id="IPR029063">
    <property type="entry name" value="SAM-dependent_MTases_sf"/>
</dbReference>
<dbReference type="GO" id="GO:0032259">
    <property type="term" value="P:methylation"/>
    <property type="evidence" value="ECO:0007669"/>
    <property type="project" value="UniProtKB-KW"/>
</dbReference>
<dbReference type="InterPro" id="IPR011224">
    <property type="entry name" value="rRNA_MeTrfase_M"/>
</dbReference>
<name>A0A432ZHE1_9GAMM</name>
<comment type="function">
    <text evidence="6">Catalyzes the 2'-O-methylation at nucleotide C2498 in 23S rRNA.</text>
</comment>
<evidence type="ECO:0000256" key="8">
    <source>
        <dbReference type="PIRSR" id="PIRSR028774-2"/>
    </source>
</evidence>
<comment type="subcellular location">
    <subcellularLocation>
        <location evidence="6">Cytoplasm</location>
    </subcellularLocation>
</comment>
<dbReference type="Proteomes" id="UP000287908">
    <property type="component" value="Unassembled WGS sequence"/>
</dbReference>
<dbReference type="OrthoDB" id="154490at2"/>
<dbReference type="EC" id="2.1.1.186" evidence="6"/>
<evidence type="ECO:0000313" key="12">
    <source>
        <dbReference type="EMBL" id="RUO77304.1"/>
    </source>
</evidence>
<comment type="caution">
    <text evidence="12">The sequence shown here is derived from an EMBL/GenBank/DDBJ whole genome shotgun (WGS) entry which is preliminary data.</text>
</comment>
<evidence type="ECO:0000259" key="10">
    <source>
        <dbReference type="Pfam" id="PF18125"/>
    </source>
</evidence>
<reference evidence="12 13" key="1">
    <citation type="journal article" date="2011" name="Front. Microbiol.">
        <title>Genomic signatures of strain selection and enhancement in Bacillus atrophaeus var. globigii, a historical biowarfare simulant.</title>
        <authorList>
            <person name="Gibbons H.S."/>
            <person name="Broomall S.M."/>
            <person name="McNew L.A."/>
            <person name="Daligault H."/>
            <person name="Chapman C."/>
            <person name="Bruce D."/>
            <person name="Karavis M."/>
            <person name="Krepps M."/>
            <person name="McGregor P.A."/>
            <person name="Hong C."/>
            <person name="Park K.H."/>
            <person name="Akmal A."/>
            <person name="Feldman A."/>
            <person name="Lin J.S."/>
            <person name="Chang W.E."/>
            <person name="Higgs B.W."/>
            <person name="Demirev P."/>
            <person name="Lindquist J."/>
            <person name="Liem A."/>
            <person name="Fochler E."/>
            <person name="Read T.D."/>
            <person name="Tapia R."/>
            <person name="Johnson S."/>
            <person name="Bishop-Lilly K.A."/>
            <person name="Detter C."/>
            <person name="Han C."/>
            <person name="Sozhamannan S."/>
            <person name="Rosenzweig C.N."/>
            <person name="Skowronski E.W."/>
        </authorList>
    </citation>
    <scope>NUCLEOTIDE SEQUENCE [LARGE SCALE GENOMIC DNA]</scope>
    <source>
        <strain evidence="12 13">CL-SP19</strain>
    </source>
</reference>
<dbReference type="RefSeq" id="WP_126783578.1">
    <property type="nucleotide sequence ID" value="NZ_PIQF01000001.1"/>
</dbReference>
<dbReference type="GO" id="GO:0006364">
    <property type="term" value="P:rRNA processing"/>
    <property type="evidence" value="ECO:0007669"/>
    <property type="project" value="UniProtKB-UniRule"/>
</dbReference>
<dbReference type="Gene3D" id="3.30.70.2810">
    <property type="match status" value="1"/>
</dbReference>
<feature type="active site" description="Proton acceptor" evidence="6 7">
    <location>
        <position position="312"/>
    </location>
</feature>
<dbReference type="HAMAP" id="MF_01551">
    <property type="entry name" value="23SrRNA_methyltr_M"/>
    <property type="match status" value="1"/>
</dbReference>